<evidence type="ECO:0000313" key="2">
    <source>
        <dbReference type="EMBL" id="TMR01230.1"/>
    </source>
</evidence>
<feature type="non-terminal residue" evidence="2">
    <location>
        <position position="66"/>
    </location>
</feature>
<name>A0A5S4FDQ0_9ACTN</name>
<accession>A0A5S4FDQ0</accession>
<comment type="caution">
    <text evidence="2">The sequence shown here is derived from an EMBL/GenBank/DDBJ whole genome shotgun (WGS) entry which is preliminary data.</text>
</comment>
<dbReference type="AlphaFoldDB" id="A0A5S4FDQ0"/>
<reference evidence="2 3" key="1">
    <citation type="submission" date="2019-05" db="EMBL/GenBank/DDBJ databases">
        <title>Draft genome sequence of Nonomuraea turkmeniaca DSM 43926.</title>
        <authorList>
            <person name="Saricaoglu S."/>
            <person name="Isik K."/>
        </authorList>
    </citation>
    <scope>NUCLEOTIDE SEQUENCE [LARGE SCALE GENOMIC DNA]</scope>
    <source>
        <strain evidence="2 3">DSM 43926</strain>
    </source>
</reference>
<evidence type="ECO:0000313" key="3">
    <source>
        <dbReference type="Proteomes" id="UP000309128"/>
    </source>
</evidence>
<keyword evidence="3" id="KW-1185">Reference proteome</keyword>
<organism evidence="2 3">
    <name type="scientific">Nonomuraea turkmeniaca</name>
    <dbReference type="NCBI Taxonomy" id="103838"/>
    <lineage>
        <taxon>Bacteria</taxon>
        <taxon>Bacillati</taxon>
        <taxon>Actinomycetota</taxon>
        <taxon>Actinomycetes</taxon>
        <taxon>Streptosporangiales</taxon>
        <taxon>Streptosporangiaceae</taxon>
        <taxon>Nonomuraea</taxon>
    </lineage>
</organism>
<protein>
    <submittedName>
        <fullName evidence="2">Uncharacterized protein</fullName>
    </submittedName>
</protein>
<dbReference type="OrthoDB" id="4336070at2"/>
<gene>
    <name evidence="2" type="ORF">ETD86_54465</name>
</gene>
<dbReference type="EMBL" id="VCKY01000548">
    <property type="protein sequence ID" value="TMR01230.1"/>
    <property type="molecule type" value="Genomic_DNA"/>
</dbReference>
<feature type="compositionally biased region" description="Low complexity" evidence="1">
    <location>
        <begin position="51"/>
        <end position="66"/>
    </location>
</feature>
<evidence type="ECO:0000256" key="1">
    <source>
        <dbReference type="SAM" id="MobiDB-lite"/>
    </source>
</evidence>
<proteinExistence type="predicted"/>
<feature type="region of interest" description="Disordered" evidence="1">
    <location>
        <begin position="39"/>
        <end position="66"/>
    </location>
</feature>
<sequence>MKLWITSRTRSSLVKATLAICVVVMPWADSSTICARRQVTTEPVPRRTMRSSRFPSSSSISRTRTR</sequence>
<dbReference type="Proteomes" id="UP000309128">
    <property type="component" value="Unassembled WGS sequence"/>
</dbReference>